<organism evidence="16 17">
    <name type="scientific">Vibrio genomosp. F6 str. FF-238</name>
    <dbReference type="NCBI Taxonomy" id="1191298"/>
    <lineage>
        <taxon>Bacteria</taxon>
        <taxon>Pseudomonadati</taxon>
        <taxon>Pseudomonadota</taxon>
        <taxon>Gammaproteobacteria</taxon>
        <taxon>Vibrionales</taxon>
        <taxon>Vibrionaceae</taxon>
        <taxon>Vibrio</taxon>
    </lineage>
</organism>
<keyword evidence="7" id="KW-0479">Metal-binding</keyword>
<keyword evidence="5" id="KW-0964">Secreted</keyword>
<evidence type="ECO:0000256" key="7">
    <source>
        <dbReference type="ARBA" id="ARBA00022723"/>
    </source>
</evidence>
<evidence type="ECO:0000256" key="6">
    <source>
        <dbReference type="ARBA" id="ARBA00022670"/>
    </source>
</evidence>
<dbReference type="PANTHER" id="PTHR13062">
    <property type="entry name" value="COLLAGENASE"/>
    <property type="match status" value="1"/>
</dbReference>
<comment type="caution">
    <text evidence="16">The sequence shown here is derived from an EMBL/GenBank/DDBJ whole genome shotgun (WGS) entry which is preliminary data.</text>
</comment>
<dbReference type="Gene3D" id="3.40.30.160">
    <property type="entry name" value="Collagenase ColT, N-terminal domain"/>
    <property type="match status" value="1"/>
</dbReference>
<feature type="region of interest" description="Disordered" evidence="14">
    <location>
        <begin position="23"/>
        <end position="47"/>
    </location>
</feature>
<evidence type="ECO:0000259" key="15">
    <source>
        <dbReference type="Pfam" id="PF08453"/>
    </source>
</evidence>
<feature type="active site" evidence="13">
    <location>
        <position position="470"/>
    </location>
</feature>
<evidence type="ECO:0000256" key="5">
    <source>
        <dbReference type="ARBA" id="ARBA00022525"/>
    </source>
</evidence>
<dbReference type="PRINTS" id="PR00931">
    <property type="entry name" value="MICOLLPTASE"/>
</dbReference>
<dbReference type="Pfam" id="PF08453">
    <property type="entry name" value="Peptidase_M9_N"/>
    <property type="match status" value="1"/>
</dbReference>
<evidence type="ECO:0000256" key="11">
    <source>
        <dbReference type="ARBA" id="ARBA00023049"/>
    </source>
</evidence>
<evidence type="ECO:0000256" key="10">
    <source>
        <dbReference type="ARBA" id="ARBA00022833"/>
    </source>
</evidence>
<evidence type="ECO:0000256" key="1">
    <source>
        <dbReference type="ARBA" id="ARBA00000424"/>
    </source>
</evidence>
<dbReference type="GO" id="GO:0004222">
    <property type="term" value="F:metalloendopeptidase activity"/>
    <property type="evidence" value="ECO:0007669"/>
    <property type="project" value="UniProtKB-EC"/>
</dbReference>
<comment type="catalytic activity">
    <reaction evidence="1">
        <text>Digestion of native collagen in the triple helical region at Xaa-|-Gly bonds. With synthetic peptides, a preference is shown for Gly at P3 and P1', Pro and Ala at P2 and P2', and hydroxyproline, Ala or Arg at P3'.</text>
        <dbReference type="EC" id="3.4.24.3"/>
    </reaction>
</comment>
<keyword evidence="8" id="KW-0732">Signal</keyword>
<dbReference type="GO" id="GO:0006508">
    <property type="term" value="P:proteolysis"/>
    <property type="evidence" value="ECO:0007669"/>
    <property type="project" value="UniProtKB-KW"/>
</dbReference>
<dbReference type="Pfam" id="PF01752">
    <property type="entry name" value="Peptidase_M9"/>
    <property type="match status" value="1"/>
</dbReference>
<keyword evidence="11" id="KW-0482">Metalloprotease</keyword>
<evidence type="ECO:0000256" key="9">
    <source>
        <dbReference type="ARBA" id="ARBA00022801"/>
    </source>
</evidence>
<gene>
    <name evidence="16" type="ORF">A130_05900</name>
</gene>
<feature type="compositionally biased region" description="Low complexity" evidence="14">
    <location>
        <begin position="34"/>
        <end position="43"/>
    </location>
</feature>
<proteinExistence type="predicted"/>
<name>A0A1E5CXH0_9VIBR</name>
<dbReference type="RefSeq" id="WP_029203580.1">
    <property type="nucleotide sequence ID" value="NZ_AJYW02000154.1"/>
</dbReference>
<keyword evidence="17" id="KW-1185">Reference proteome</keyword>
<dbReference type="PANTHER" id="PTHR13062:SF9">
    <property type="entry name" value="MICROBIAL COLLAGENASE"/>
    <property type="match status" value="1"/>
</dbReference>
<dbReference type="InterPro" id="IPR013661">
    <property type="entry name" value="Peptidase_M9_N_dom"/>
</dbReference>
<dbReference type="Gene3D" id="1.10.390.20">
    <property type="match status" value="1"/>
</dbReference>
<dbReference type="PROSITE" id="PS51257">
    <property type="entry name" value="PROKAR_LIPOPROTEIN"/>
    <property type="match status" value="1"/>
</dbReference>
<dbReference type="GO" id="GO:0005576">
    <property type="term" value="C:extracellular region"/>
    <property type="evidence" value="ECO:0007669"/>
    <property type="project" value="UniProtKB-SubCell"/>
</dbReference>
<evidence type="ECO:0000256" key="12">
    <source>
        <dbReference type="ARBA" id="ARBA00023145"/>
    </source>
</evidence>
<keyword evidence="6" id="KW-0645">Protease</keyword>
<comment type="subcellular location">
    <subcellularLocation>
        <location evidence="3">Secreted</location>
    </subcellularLocation>
</comment>
<evidence type="ECO:0000256" key="13">
    <source>
        <dbReference type="PIRSR" id="PIRSR602169-1"/>
    </source>
</evidence>
<keyword evidence="10" id="KW-0862">Zinc</keyword>
<comment type="cofactor">
    <cofactor evidence="2">
        <name>Zn(2+)</name>
        <dbReference type="ChEBI" id="CHEBI:29105"/>
    </cofactor>
</comment>
<evidence type="ECO:0000313" key="17">
    <source>
        <dbReference type="Proteomes" id="UP000094165"/>
    </source>
</evidence>
<evidence type="ECO:0000256" key="8">
    <source>
        <dbReference type="ARBA" id="ARBA00022729"/>
    </source>
</evidence>
<dbReference type="EMBL" id="AJYW02000154">
    <property type="protein sequence ID" value="OEE75413.1"/>
    <property type="molecule type" value="Genomic_DNA"/>
</dbReference>
<keyword evidence="12" id="KW-0865">Zymogen</keyword>
<evidence type="ECO:0000256" key="2">
    <source>
        <dbReference type="ARBA" id="ARBA00001947"/>
    </source>
</evidence>
<dbReference type="Proteomes" id="UP000094165">
    <property type="component" value="Unassembled WGS sequence"/>
</dbReference>
<feature type="domain" description="Peptidase M9 collagenase N-terminal" evidence="15">
    <location>
        <begin position="64"/>
        <end position="246"/>
    </location>
</feature>
<dbReference type="EC" id="3.4.24.3" evidence="4"/>
<keyword evidence="9" id="KW-0378">Hydrolase</keyword>
<sequence>MSLINLKTTLLIISISALLSGCGSEDSPSPPSSNPDMSDVNNDIDLDPDHTTDSIAFPYSGECKAQELIENISTINSQVANGTYDCMRTWFSPSKNQVEQLFTTQVLHQINQSLLQVTNNYQGKEEQAEHIYYLGEFIKAAYKNRHDTFSRELEPFPDSTAIAISSTIKQFLRSSFALTKGQIQQEALGSMIIVIDSTRQLSVAAPEVFSMLDSFTQDLSESYYYRKAINNIFISMAGHSQNKSFYGVVESDPVYINKLQSFILNNSWAIGTDSEALLGNAARELSRLVKTHDVITKKIVIDTLQILLQDYPLGGKSDRVWVGIAEMVNAYAPEYNSQLGLENSTDRLMKIVMPFSYDCQGPAQIIAQEMTDKQAQKSCQILKDVETDFHIVAATGYQPVADDYSENVDVIAFKTKDEYSTYSSFLFGNSTNNGGQFLERDPSKYGNTPRFVAYQNGWGDEFSILNLEHEYVHYLDGRFNQYGDFRTTMKEGSIVWWLEGFAEYMHYKDSYYAALSLGKQKTYSLLDVFTTSYNDDTNRIYRWGYLAVRFMLEEHPAEATQLMNLARLGQYKDWVTLLNQLGPLYNDEFQTWLDVVTENINDTDTSTPKPAADPILMNLNSSLEVSGEQHSEKLYYLKIPEGLTSLELSITGRGDADMYACYSKTCHYYDYEWTNFTTGSNEIIAIPKDANGYIKSGNYYISISGRESFNVNLEATSF</sequence>
<evidence type="ECO:0000256" key="4">
    <source>
        <dbReference type="ARBA" id="ARBA00012653"/>
    </source>
</evidence>
<evidence type="ECO:0000313" key="16">
    <source>
        <dbReference type="EMBL" id="OEE75413.1"/>
    </source>
</evidence>
<dbReference type="Gene3D" id="2.60.120.380">
    <property type="match status" value="1"/>
</dbReference>
<evidence type="ECO:0000256" key="14">
    <source>
        <dbReference type="SAM" id="MobiDB-lite"/>
    </source>
</evidence>
<reference evidence="16 17" key="1">
    <citation type="journal article" date="2012" name="Science">
        <title>Ecological populations of bacteria act as socially cohesive units of antibiotic production and resistance.</title>
        <authorList>
            <person name="Cordero O.X."/>
            <person name="Wildschutte H."/>
            <person name="Kirkup B."/>
            <person name="Proehl S."/>
            <person name="Ngo L."/>
            <person name="Hussain F."/>
            <person name="Le Roux F."/>
            <person name="Mincer T."/>
            <person name="Polz M.F."/>
        </authorList>
    </citation>
    <scope>NUCLEOTIDE SEQUENCE [LARGE SCALE GENOMIC DNA]</scope>
    <source>
        <strain evidence="16 17">FF-238</strain>
    </source>
</reference>
<dbReference type="InterPro" id="IPR002169">
    <property type="entry name" value="Peptidase_M9A/M9B"/>
</dbReference>
<accession>A0A1E5CXH0</accession>
<dbReference type="AlphaFoldDB" id="A0A1E5CXH0"/>
<evidence type="ECO:0000256" key="3">
    <source>
        <dbReference type="ARBA" id="ARBA00004613"/>
    </source>
</evidence>
<dbReference type="GO" id="GO:0008270">
    <property type="term" value="F:zinc ion binding"/>
    <property type="evidence" value="ECO:0007669"/>
    <property type="project" value="InterPro"/>
</dbReference>
<protein>
    <recommendedName>
        <fullName evidence="4">microbial collagenase</fullName>
        <ecNumber evidence="4">3.4.24.3</ecNumber>
    </recommendedName>
</protein>